<dbReference type="OrthoDB" id="9782620at2"/>
<dbReference type="RefSeq" id="WP_139076331.1">
    <property type="nucleotide sequence ID" value="NZ_VDFU01000007.1"/>
</dbReference>
<reference evidence="1 2" key="1">
    <citation type="submission" date="2019-06" db="EMBL/GenBank/DDBJ databases">
        <title>YIM 131921 draft genome.</title>
        <authorList>
            <person name="Jiang L."/>
        </authorList>
    </citation>
    <scope>NUCLEOTIDE SEQUENCE [LARGE SCALE GENOMIC DNA]</scope>
    <source>
        <strain evidence="1 2">YIM 131921</strain>
    </source>
</reference>
<proteinExistence type="predicted"/>
<dbReference type="EMBL" id="VDFU01000007">
    <property type="protein sequence ID" value="TNC50535.1"/>
    <property type="molecule type" value="Genomic_DNA"/>
</dbReference>
<evidence type="ECO:0000313" key="1">
    <source>
        <dbReference type="EMBL" id="TNC50535.1"/>
    </source>
</evidence>
<organism evidence="1 2">
    <name type="scientific">Rubellimicrobium rubrum</name>
    <dbReference type="NCBI Taxonomy" id="2585369"/>
    <lineage>
        <taxon>Bacteria</taxon>
        <taxon>Pseudomonadati</taxon>
        <taxon>Pseudomonadota</taxon>
        <taxon>Alphaproteobacteria</taxon>
        <taxon>Rhodobacterales</taxon>
        <taxon>Roseobacteraceae</taxon>
        <taxon>Rubellimicrobium</taxon>
    </lineage>
</organism>
<protein>
    <submittedName>
        <fullName evidence="1">Uncharacterized protein</fullName>
    </submittedName>
</protein>
<dbReference type="AlphaFoldDB" id="A0A5C4MZQ9"/>
<evidence type="ECO:0000313" key="2">
    <source>
        <dbReference type="Proteomes" id="UP000305887"/>
    </source>
</evidence>
<name>A0A5C4MZQ9_9RHOB</name>
<sequence>MPQRSIPPRVLDDAAFPLRVKLHVPALGLGPVLIEILRWLRSEVGEANFAHHEADSLETEALAVYFRRSDHLLSFLQAFPDLQLADETNSPGYRNPKTLRRLQGQRVRGAFSSSG</sequence>
<comment type="caution">
    <text evidence="1">The sequence shown here is derived from an EMBL/GenBank/DDBJ whole genome shotgun (WGS) entry which is preliminary data.</text>
</comment>
<dbReference type="Proteomes" id="UP000305887">
    <property type="component" value="Unassembled WGS sequence"/>
</dbReference>
<keyword evidence="2" id="KW-1185">Reference proteome</keyword>
<accession>A0A5C4MZQ9</accession>
<gene>
    <name evidence="1" type="ORF">FHG66_08585</name>
</gene>